<reference evidence="1 2" key="1">
    <citation type="submission" date="2010-08" db="EMBL/GenBank/DDBJ databases">
        <title>Complete sequence of Clostridium cellulovorans 743B.</title>
        <authorList>
            <consortium name="US DOE Joint Genome Institute"/>
            <person name="Lucas S."/>
            <person name="Copeland A."/>
            <person name="Lapidus A."/>
            <person name="Cheng J.-F."/>
            <person name="Bruce D."/>
            <person name="Goodwin L."/>
            <person name="Pitluck S."/>
            <person name="Chertkov O."/>
            <person name="Detter J.C."/>
            <person name="Han C."/>
            <person name="Tapia R."/>
            <person name="Land M."/>
            <person name="Hauser L."/>
            <person name="Chang Y.-J."/>
            <person name="Jeffries C."/>
            <person name="Kyrpides N."/>
            <person name="Ivanova N."/>
            <person name="Mikhailova N."/>
            <person name="Hemme C.L."/>
            <person name="Woyke T."/>
        </authorList>
    </citation>
    <scope>NUCLEOTIDE SEQUENCE [LARGE SCALE GENOMIC DNA]</scope>
    <source>
        <strain evidence="2">ATCC 35296 / DSM 3052 / OCM 3 / 743B</strain>
    </source>
</reference>
<protein>
    <recommendedName>
        <fullName evidence="3">Bacteriophage abortive infection AbiH</fullName>
    </recommendedName>
</protein>
<evidence type="ECO:0000313" key="1">
    <source>
        <dbReference type="EMBL" id="ADL53521.1"/>
    </source>
</evidence>
<evidence type="ECO:0008006" key="3">
    <source>
        <dbReference type="Google" id="ProtNLM"/>
    </source>
</evidence>
<accession>D9SKU9</accession>
<dbReference type="eggNOG" id="ENOG502ZMJC">
    <property type="taxonomic scope" value="Bacteria"/>
</dbReference>
<keyword evidence="2" id="KW-1185">Reference proteome</keyword>
<dbReference type="Proteomes" id="UP000002730">
    <property type="component" value="Chromosome"/>
</dbReference>
<dbReference type="KEGG" id="ccb:Clocel_3853"/>
<dbReference type="RefSeq" id="WP_010073861.1">
    <property type="nucleotide sequence ID" value="NC_014393.1"/>
</dbReference>
<dbReference type="HOGENOM" id="CLU_054538_0_0_9"/>
<dbReference type="AlphaFoldDB" id="D9SKU9"/>
<dbReference type="Pfam" id="PF14253">
    <property type="entry name" value="AbiH"/>
    <property type="match status" value="1"/>
</dbReference>
<dbReference type="OrthoDB" id="9810135at2"/>
<name>D9SKU9_CLOC7</name>
<dbReference type="EMBL" id="CP002160">
    <property type="protein sequence ID" value="ADL53521.1"/>
    <property type="molecule type" value="Genomic_DNA"/>
</dbReference>
<dbReference type="InterPro" id="IPR025935">
    <property type="entry name" value="AbiH"/>
</dbReference>
<proteinExistence type="predicted"/>
<organism evidence="1 2">
    <name type="scientific">Clostridium cellulovorans (strain ATCC 35296 / DSM 3052 / OCM 3 / 743B)</name>
    <dbReference type="NCBI Taxonomy" id="573061"/>
    <lineage>
        <taxon>Bacteria</taxon>
        <taxon>Bacillati</taxon>
        <taxon>Bacillota</taxon>
        <taxon>Clostridia</taxon>
        <taxon>Eubacteriales</taxon>
        <taxon>Clostridiaceae</taxon>
        <taxon>Clostridium</taxon>
    </lineage>
</organism>
<sequence>MKILIIGNGFDLEHNLPTKYWDFMEFIKCYKNLEKHPKHELEKWPMFSNLNENVREYLFSDEVFTFSNHKDALKELDRLISQNVWIDYFSKKSGIENKGWIDFESEIADIIKCLEYYMNYNITMQENPSSQRRPDNEVLYQNAHSFLDNMKNTGVNHYEKFDTKKFHGDTAKVIIKELICDLNNLIRCLEIYLEDVVGKSEVEYKAKDIAEIENIDKVLSFNYTNTYQKIYGEVNDGIEYDYIHGKANIQRTSKENNMVLGIDEYLEDDERNNKLEFIRFKKYFQRIYKKTGCKYKNWVSEIEQNDNEKNEVFIFGHSLDVTDKDVLKELIMAPNTTTTIFYYNNDVYAQQIENLVKVIKQDKLIASVYGANPRIIFKQQQPKIGVEKLQ</sequence>
<gene>
    <name evidence="1" type="ordered locus">Clocel_3853</name>
</gene>
<evidence type="ECO:0000313" key="2">
    <source>
        <dbReference type="Proteomes" id="UP000002730"/>
    </source>
</evidence>